<accession>A0A8J2ITS6</accession>
<proteinExistence type="predicted"/>
<feature type="compositionally biased region" description="Basic residues" evidence="1">
    <location>
        <begin position="1"/>
        <end position="10"/>
    </location>
</feature>
<evidence type="ECO:0000313" key="2">
    <source>
        <dbReference type="EMBL" id="CAG7559727.1"/>
    </source>
</evidence>
<evidence type="ECO:0000256" key="1">
    <source>
        <dbReference type="SAM" id="MobiDB-lite"/>
    </source>
</evidence>
<dbReference type="AlphaFoldDB" id="A0A8J2ITS6"/>
<name>A0A8J2ITS6_FUSEQ</name>
<gene>
    <name evidence="2" type="ORF">FEQUK3_LOCUS5431</name>
</gene>
<dbReference type="Proteomes" id="UP000693738">
    <property type="component" value="Unassembled WGS sequence"/>
</dbReference>
<protein>
    <submittedName>
        <fullName evidence="2">Uncharacterized protein</fullName>
    </submittedName>
</protein>
<reference evidence="2" key="1">
    <citation type="submission" date="2021-05" db="EMBL/GenBank/DDBJ databases">
        <authorList>
            <person name="Khan N."/>
        </authorList>
    </citation>
    <scope>NUCLEOTIDE SEQUENCE</scope>
</reference>
<feature type="non-terminal residue" evidence="2">
    <location>
        <position position="1"/>
    </location>
</feature>
<organism evidence="2 3">
    <name type="scientific">Fusarium equiseti</name>
    <name type="common">Fusarium scirpi</name>
    <dbReference type="NCBI Taxonomy" id="61235"/>
    <lineage>
        <taxon>Eukaryota</taxon>
        <taxon>Fungi</taxon>
        <taxon>Dikarya</taxon>
        <taxon>Ascomycota</taxon>
        <taxon>Pezizomycotina</taxon>
        <taxon>Sordariomycetes</taxon>
        <taxon>Hypocreomycetidae</taxon>
        <taxon>Hypocreales</taxon>
        <taxon>Nectriaceae</taxon>
        <taxon>Fusarium</taxon>
        <taxon>Fusarium incarnatum-equiseti species complex</taxon>
    </lineage>
</organism>
<evidence type="ECO:0000313" key="3">
    <source>
        <dbReference type="Proteomes" id="UP000693738"/>
    </source>
</evidence>
<feature type="region of interest" description="Disordered" evidence="1">
    <location>
        <begin position="1"/>
        <end position="41"/>
    </location>
</feature>
<dbReference type="EMBL" id="CAJSTJ010000129">
    <property type="protein sequence ID" value="CAG7559727.1"/>
    <property type="molecule type" value="Genomic_DNA"/>
</dbReference>
<sequence>QYPRRAKARLRACEMPAGEGGVRSGDASEPRPGPRSIKQHGPEQGELILFGWMRAATVIQSVKPKKKRLTVATGESRQGHRGEKWKGRRGKRGDDVCLWLLFHPKSIVGQPLHTVVPALVMLIDPDHRRWKDRQEPNSLGLQLAVNQAWHWVPSILSFAGRGALGSVHTAPTTFCVSALPVCDRSQLDL</sequence>
<feature type="region of interest" description="Disordered" evidence="1">
    <location>
        <begin position="69"/>
        <end position="88"/>
    </location>
</feature>
<comment type="caution">
    <text evidence="2">The sequence shown here is derived from an EMBL/GenBank/DDBJ whole genome shotgun (WGS) entry which is preliminary data.</text>
</comment>